<sequence length="79" mass="9534">MKINTDDGAKVYTPLTLKLYDWWVLGVSNQLAWRCPTREYLLPHFLEYLGNNHLDIWCWNRVLPYSRNRKWSDISDGFE</sequence>
<proteinExistence type="predicted"/>
<protein>
    <submittedName>
        <fullName evidence="1">Type 12 methyltransferase</fullName>
    </submittedName>
</protein>
<keyword evidence="1" id="KW-0489">Methyltransferase</keyword>
<evidence type="ECO:0000313" key="1">
    <source>
        <dbReference type="EMBL" id="SUI47110.1"/>
    </source>
</evidence>
<dbReference type="GO" id="GO:0032259">
    <property type="term" value="P:methylation"/>
    <property type="evidence" value="ECO:0007669"/>
    <property type="project" value="UniProtKB-KW"/>
</dbReference>
<dbReference type="GO" id="GO:0008168">
    <property type="term" value="F:methyltransferase activity"/>
    <property type="evidence" value="ECO:0007669"/>
    <property type="project" value="UniProtKB-KW"/>
</dbReference>
<dbReference type="EMBL" id="UGYB01000004">
    <property type="protein sequence ID" value="SUI47110.1"/>
    <property type="molecule type" value="Genomic_DNA"/>
</dbReference>
<name>A0A379YLP1_SALER</name>
<dbReference type="AlphaFoldDB" id="A0A379YLP1"/>
<accession>A0A379YLP1</accession>
<evidence type="ECO:0000313" key="2">
    <source>
        <dbReference type="Proteomes" id="UP000254220"/>
    </source>
</evidence>
<dbReference type="Proteomes" id="UP000254220">
    <property type="component" value="Unassembled WGS sequence"/>
</dbReference>
<reference evidence="1 2" key="1">
    <citation type="submission" date="2018-06" db="EMBL/GenBank/DDBJ databases">
        <authorList>
            <consortium name="Pathogen Informatics"/>
            <person name="Doyle S."/>
        </authorList>
    </citation>
    <scope>NUCLEOTIDE SEQUENCE [LARGE SCALE GENOMIC DNA]</scope>
    <source>
        <strain evidence="1 2">NCTC12420</strain>
    </source>
</reference>
<gene>
    <name evidence="1" type="ORF">NCTC12420_05088</name>
</gene>
<keyword evidence="1" id="KW-0808">Transferase</keyword>
<organism evidence="1 2">
    <name type="scientific">Salmonella enterica subsp. indica</name>
    <dbReference type="NCBI Taxonomy" id="59207"/>
    <lineage>
        <taxon>Bacteria</taxon>
        <taxon>Pseudomonadati</taxon>
        <taxon>Pseudomonadota</taxon>
        <taxon>Gammaproteobacteria</taxon>
        <taxon>Enterobacterales</taxon>
        <taxon>Enterobacteriaceae</taxon>
        <taxon>Salmonella</taxon>
    </lineage>
</organism>